<dbReference type="OrthoDB" id="63584at2"/>
<dbReference type="AlphaFoldDB" id="A0A2T1HS22"/>
<dbReference type="Proteomes" id="UP000239772">
    <property type="component" value="Unassembled WGS sequence"/>
</dbReference>
<dbReference type="Gene3D" id="3.40.50.720">
    <property type="entry name" value="NAD(P)-binding Rossmann-like Domain"/>
    <property type="match status" value="1"/>
</dbReference>
<evidence type="ECO:0000313" key="1">
    <source>
        <dbReference type="EMBL" id="PSC04460.1"/>
    </source>
</evidence>
<keyword evidence="2" id="KW-1185">Reference proteome</keyword>
<dbReference type="InterPro" id="IPR002347">
    <property type="entry name" value="SDR_fam"/>
</dbReference>
<evidence type="ECO:0000313" key="2">
    <source>
        <dbReference type="Proteomes" id="UP000239772"/>
    </source>
</evidence>
<dbReference type="PANTHER" id="PTHR44147">
    <property type="entry name" value="DEHYDROGENASE/REDUCTASE SDR FAMILY MEMBER 1"/>
    <property type="match status" value="1"/>
</dbReference>
<accession>A0A2T1HS22</accession>
<gene>
    <name evidence="1" type="ORF">SLNSH_13240</name>
</gene>
<dbReference type="InterPro" id="IPR036291">
    <property type="entry name" value="NAD(P)-bd_dom_sf"/>
</dbReference>
<protein>
    <submittedName>
        <fullName evidence="1">Short-chain dehydrogenase</fullName>
    </submittedName>
</protein>
<dbReference type="EMBL" id="PVZS01000013">
    <property type="protein sequence ID" value="PSC04460.1"/>
    <property type="molecule type" value="Genomic_DNA"/>
</dbReference>
<dbReference type="RefSeq" id="WP_106337484.1">
    <property type="nucleotide sequence ID" value="NZ_PVZS01000013.1"/>
</dbReference>
<dbReference type="PANTHER" id="PTHR44147:SF2">
    <property type="entry name" value="DEHYDROGENASE_REDUCTASE SDR FAMILY MEMBER 1"/>
    <property type="match status" value="1"/>
</dbReference>
<sequence>MSEPPRPLAGRLCIVAGASRGVGRGIALGLAEAGATVICSARSTRFGRRTEGRRETVEDTAEAVEEAGGRGFPYVCDHTDPKALYDFAAYVARRFGPPALVACAVWGGEEGFDGRRYSDGSVFGAPFFQRSLAPFEPALATGAYALLATTRAFAPLMVPTGSGLVVAMGFDGGGAPLGDLYFDLGKAAVLRATQLMAADLGPHGVTAVHLSPGFVRTERVIEAGLAAQSGESPLYAGRAVASLAADPEIRALNGASLFVADLARRYGFTDAEGGQPPRYDPASHAV</sequence>
<organism evidence="1 2">
    <name type="scientific">Alsobacter soli</name>
    <dbReference type="NCBI Taxonomy" id="2109933"/>
    <lineage>
        <taxon>Bacteria</taxon>
        <taxon>Pseudomonadati</taxon>
        <taxon>Pseudomonadota</taxon>
        <taxon>Alphaproteobacteria</taxon>
        <taxon>Hyphomicrobiales</taxon>
        <taxon>Alsobacteraceae</taxon>
        <taxon>Alsobacter</taxon>
    </lineage>
</organism>
<reference evidence="2" key="1">
    <citation type="submission" date="2018-03" db="EMBL/GenBank/DDBJ databases">
        <authorList>
            <person name="Sun L."/>
            <person name="Liu H."/>
            <person name="Chen W."/>
            <person name="Huang K."/>
            <person name="Liu W."/>
            <person name="Gao X."/>
        </authorList>
    </citation>
    <scope>NUCLEOTIDE SEQUENCE [LARGE SCALE GENOMIC DNA]</scope>
    <source>
        <strain evidence="2">SH9</strain>
    </source>
</reference>
<proteinExistence type="predicted"/>
<name>A0A2T1HS22_9HYPH</name>
<dbReference type="Pfam" id="PF13561">
    <property type="entry name" value="adh_short_C2"/>
    <property type="match status" value="1"/>
</dbReference>
<dbReference type="PRINTS" id="PR00081">
    <property type="entry name" value="GDHRDH"/>
</dbReference>
<comment type="caution">
    <text evidence="1">The sequence shown here is derived from an EMBL/GenBank/DDBJ whole genome shotgun (WGS) entry which is preliminary data.</text>
</comment>
<dbReference type="SUPFAM" id="SSF51735">
    <property type="entry name" value="NAD(P)-binding Rossmann-fold domains"/>
    <property type="match status" value="1"/>
</dbReference>